<keyword evidence="1" id="KW-0614">Plasmid</keyword>
<reference evidence="1 2" key="1">
    <citation type="submission" date="2018-11" db="EMBL/GenBank/DDBJ databases">
        <title>Complete Genome Sequence of Vbrio mediterranei 117-T6: a Potential Pathogen Bacteria Isolated from the Conchocelis of Pyropia.</title>
        <authorList>
            <person name="Liu Q."/>
        </authorList>
    </citation>
    <scope>NUCLEOTIDE SEQUENCE [LARGE SCALE GENOMIC DNA]</scope>
    <source>
        <strain evidence="1 2">117-T6</strain>
        <plasmid evidence="1 2">unnamed</plasmid>
    </source>
</reference>
<geneLocation type="plasmid" evidence="1">
    <name>unnamed</name>
</geneLocation>
<evidence type="ECO:0000313" key="2">
    <source>
        <dbReference type="Proteomes" id="UP000279760"/>
    </source>
</evidence>
<evidence type="ECO:0000313" key="1">
    <source>
        <dbReference type="EMBL" id="AYV25042.1"/>
    </source>
</evidence>
<accession>A0A3G4VN39</accession>
<organism evidence="1 2">
    <name type="scientific">Vibrio mediterranei</name>
    <dbReference type="NCBI Taxonomy" id="689"/>
    <lineage>
        <taxon>Bacteria</taxon>
        <taxon>Pseudomonadati</taxon>
        <taxon>Pseudomonadota</taxon>
        <taxon>Gammaproteobacteria</taxon>
        <taxon>Vibrionales</taxon>
        <taxon>Vibrionaceae</taxon>
        <taxon>Vibrio</taxon>
    </lineage>
</organism>
<gene>
    <name evidence="1" type="ORF">ECB94_27450</name>
</gene>
<dbReference type="EMBL" id="CP033579">
    <property type="protein sequence ID" value="AYV25042.1"/>
    <property type="molecule type" value="Genomic_DNA"/>
</dbReference>
<dbReference type="RefSeq" id="WP_124942331.1">
    <property type="nucleotide sequence ID" value="NZ_CP033579.1"/>
</dbReference>
<protein>
    <submittedName>
        <fullName evidence="1">Uncharacterized protein</fullName>
    </submittedName>
</protein>
<name>A0A3G4VN39_9VIBR</name>
<proteinExistence type="predicted"/>
<dbReference type="AlphaFoldDB" id="A0A3G4VN39"/>
<dbReference type="Proteomes" id="UP000279760">
    <property type="component" value="Plasmid unnamed"/>
</dbReference>
<sequence length="190" mass="21527">MNHDIISLKSYRQISNNVAAQINTVAGHCFDNQAIHLDFGKLVLKPEFVDELVEITLTHIGIDATGYLRIRDIQRLLGLEVKHLDRGYLAYLIAQNLAEEGVQYVRFIGQEDLVDLPLLMTCIFQCSRISTTLYLAPEGLDIDTEYLQSKPQCLPKGIQLSVSWTPFETYLSHDELSTLSSEDLVLLYPK</sequence>